<accession>A0A843AFZ8</accession>
<reference evidence="1" key="1">
    <citation type="submission" date="2020-10" db="EMBL/GenBank/DDBJ databases">
        <title>Dehalococcoides mccartyi of a TCE/Cr reducing biochatode.</title>
        <authorList>
            <person name="Matturro B."/>
        </authorList>
    </citation>
    <scope>NUCLEOTIDE SEQUENCE</scope>
    <source>
        <strain evidence="1">Bin4</strain>
    </source>
</reference>
<gene>
    <name evidence="1" type="ORF">ISP01_05395</name>
</gene>
<dbReference type="EMBL" id="JADIIN010000043">
    <property type="protein sequence ID" value="MBF4468823.1"/>
    <property type="molecule type" value="Genomic_DNA"/>
</dbReference>
<sequence length="58" mass="6968">MKRLVKMGIMNNTKNFEIKFQIQGEPYENIKDIIEWFNNQMEEYVGDINSLSIKEVKK</sequence>
<protein>
    <submittedName>
        <fullName evidence="1">Uncharacterized protein</fullName>
    </submittedName>
</protein>
<dbReference type="Proteomes" id="UP000658733">
    <property type="component" value="Unassembled WGS sequence"/>
</dbReference>
<proteinExistence type="predicted"/>
<dbReference type="AlphaFoldDB" id="A0A843AFZ8"/>
<evidence type="ECO:0000313" key="1">
    <source>
        <dbReference type="EMBL" id="MBF4468823.1"/>
    </source>
</evidence>
<comment type="caution">
    <text evidence="1">The sequence shown here is derived from an EMBL/GenBank/DDBJ whole genome shotgun (WGS) entry which is preliminary data.</text>
</comment>
<dbReference type="RefSeq" id="WP_278522882.1">
    <property type="nucleotide sequence ID" value="NZ_JADIIN010000043.1"/>
</dbReference>
<evidence type="ECO:0000313" key="2">
    <source>
        <dbReference type="Proteomes" id="UP000658733"/>
    </source>
</evidence>
<name>A0A843AFZ8_METAZ</name>
<organism evidence="1 2">
    <name type="scientific">Methanobrevibacter arboriphilus</name>
    <dbReference type="NCBI Taxonomy" id="39441"/>
    <lineage>
        <taxon>Archaea</taxon>
        <taxon>Methanobacteriati</taxon>
        <taxon>Methanobacteriota</taxon>
        <taxon>Methanomada group</taxon>
        <taxon>Methanobacteria</taxon>
        <taxon>Methanobacteriales</taxon>
        <taxon>Methanobacteriaceae</taxon>
        <taxon>Methanobrevibacter</taxon>
    </lineage>
</organism>